<accession>A0ABS1CQB8</accession>
<dbReference type="SUPFAM" id="SSF50341">
    <property type="entry name" value="CheW-like"/>
    <property type="match status" value="1"/>
</dbReference>
<dbReference type="EMBL" id="NRSG01000001">
    <property type="protein sequence ID" value="MBK1656619.1"/>
    <property type="molecule type" value="Genomic_DNA"/>
</dbReference>
<dbReference type="Pfam" id="PF01584">
    <property type="entry name" value="CheW"/>
    <property type="match status" value="1"/>
</dbReference>
<dbReference type="InterPro" id="IPR039315">
    <property type="entry name" value="CheW"/>
</dbReference>
<dbReference type="Gene3D" id="2.30.30.40">
    <property type="entry name" value="SH3 Domains"/>
    <property type="match status" value="1"/>
</dbReference>
<dbReference type="Gene3D" id="2.40.50.180">
    <property type="entry name" value="CheA-289, Domain 4"/>
    <property type="match status" value="1"/>
</dbReference>
<name>A0ABS1CQB8_9PROT</name>
<dbReference type="PANTHER" id="PTHR22617">
    <property type="entry name" value="CHEMOTAXIS SENSOR HISTIDINE KINASE-RELATED"/>
    <property type="match status" value="1"/>
</dbReference>
<feature type="domain" description="CheW-like" evidence="1">
    <location>
        <begin position="11"/>
        <end position="151"/>
    </location>
</feature>
<dbReference type="InterPro" id="IPR036061">
    <property type="entry name" value="CheW-like_dom_sf"/>
</dbReference>
<comment type="caution">
    <text evidence="2">The sequence shown here is derived from an EMBL/GenBank/DDBJ whole genome shotgun (WGS) entry which is preliminary data.</text>
</comment>
<dbReference type="SMART" id="SM00260">
    <property type="entry name" value="CheW"/>
    <property type="match status" value="1"/>
</dbReference>
<evidence type="ECO:0000313" key="2">
    <source>
        <dbReference type="EMBL" id="MBK1656619.1"/>
    </source>
</evidence>
<gene>
    <name evidence="2" type="ORF">CKO45_00050</name>
</gene>
<keyword evidence="3" id="KW-1185">Reference proteome</keyword>
<evidence type="ECO:0000313" key="3">
    <source>
        <dbReference type="Proteomes" id="UP000697995"/>
    </source>
</evidence>
<reference evidence="2 3" key="1">
    <citation type="journal article" date="2020" name="Microorganisms">
        <title>Osmotic Adaptation and Compatible Solute Biosynthesis of Phototrophic Bacteria as Revealed from Genome Analyses.</title>
        <authorList>
            <person name="Imhoff J.F."/>
            <person name="Rahn T."/>
            <person name="Kunzel S."/>
            <person name="Keller A."/>
            <person name="Neulinger S.C."/>
        </authorList>
    </citation>
    <scope>NUCLEOTIDE SEQUENCE [LARGE SCALE GENOMIC DNA]</scope>
    <source>
        <strain evidence="2 3">DSM 15382</strain>
    </source>
</reference>
<dbReference type="PROSITE" id="PS50851">
    <property type="entry name" value="CHEW"/>
    <property type="match status" value="1"/>
</dbReference>
<dbReference type="PANTHER" id="PTHR22617:SF23">
    <property type="entry name" value="CHEMOTAXIS PROTEIN CHEW"/>
    <property type="match status" value="1"/>
</dbReference>
<dbReference type="InterPro" id="IPR002545">
    <property type="entry name" value="CheW-lke_dom"/>
</dbReference>
<organism evidence="2 3">
    <name type="scientific">Paracraurococcus ruber</name>
    <dbReference type="NCBI Taxonomy" id="77675"/>
    <lineage>
        <taxon>Bacteria</taxon>
        <taxon>Pseudomonadati</taxon>
        <taxon>Pseudomonadota</taxon>
        <taxon>Alphaproteobacteria</taxon>
        <taxon>Acetobacterales</taxon>
        <taxon>Roseomonadaceae</taxon>
        <taxon>Paracraurococcus</taxon>
    </lineage>
</organism>
<sequence>MRVTEAARDIRSQSVSVVVAGQAWGIPIAAVREVLGPQAITPVPLAPPAVAGSLNLRGRIVTVLDLRTALGLPPTAVPERATEVVVEQEGNLYSLLIDEIGDAMDLAAGTVEAPPQTMDSRWRGLATGIVKLDGRLLLLLDLDRLLGAVGTA</sequence>
<protein>
    <recommendedName>
        <fullName evidence="1">CheW-like domain-containing protein</fullName>
    </recommendedName>
</protein>
<proteinExistence type="predicted"/>
<evidence type="ECO:0000259" key="1">
    <source>
        <dbReference type="PROSITE" id="PS50851"/>
    </source>
</evidence>
<dbReference type="Proteomes" id="UP000697995">
    <property type="component" value="Unassembled WGS sequence"/>
</dbReference>